<sequence>MFLYESLPWYTVLMGFAVLAGLMLINELARVSKWIGLGIFFVLPIFLTFWVWPKTAAPGTSVGTWFHYAKVYSVLIITLIIMGIRYIKSWANNKYILALPALLLAINILEAVIRDFQCYSYNGFVDGVMITGGSWNIMNGIAGILNILAISGWTGIIVSKRRKKDMIWPDQLWFWIIPYDLWNFAYVYNCIGDHSFYAGIILLLSCTIPAFFIKKGAWLQHRAHTLAIWVMFAMTFPQFIDTSKFAVKASQNTTALFIVSLIALLSNIALIVYHVYMVVKTKRNPFKEEIYSDLECYKEVKEANA</sequence>
<evidence type="ECO:0000313" key="2">
    <source>
        <dbReference type="EMBL" id="QKG79143.1"/>
    </source>
</evidence>
<feature type="transmembrane region" description="Helical" evidence="1">
    <location>
        <begin position="65"/>
        <end position="84"/>
    </location>
</feature>
<evidence type="ECO:0000313" key="3">
    <source>
        <dbReference type="Proteomes" id="UP000500961"/>
    </source>
</evidence>
<feature type="transmembrane region" description="Helical" evidence="1">
    <location>
        <begin position="171"/>
        <end position="188"/>
    </location>
</feature>
<keyword evidence="1" id="KW-0472">Membrane</keyword>
<feature type="transmembrane region" description="Helical" evidence="1">
    <location>
        <begin position="224"/>
        <end position="240"/>
    </location>
</feature>
<accession>A0A7D4BCX2</accession>
<organism evidence="2 3">
    <name type="scientific">Tenuifilum thalassicum</name>
    <dbReference type="NCBI Taxonomy" id="2590900"/>
    <lineage>
        <taxon>Bacteria</taxon>
        <taxon>Pseudomonadati</taxon>
        <taxon>Bacteroidota</taxon>
        <taxon>Bacteroidia</taxon>
        <taxon>Bacteroidales</taxon>
        <taxon>Tenuifilaceae</taxon>
        <taxon>Tenuifilum</taxon>
    </lineage>
</organism>
<keyword evidence="1" id="KW-0812">Transmembrane</keyword>
<dbReference type="InterPro" id="IPR043747">
    <property type="entry name" value="DUF5692"/>
</dbReference>
<reference evidence="2 3" key="1">
    <citation type="submission" date="2019-07" db="EMBL/GenBank/DDBJ databases">
        <title>Thalassofilum flectens gen. nov., sp. nov., a novel moderate thermophilic anaerobe from a shallow sea hot spring in Kunashir Island (Russia), representing a new family in the order Bacteroidales, and proposal of Thalassofilacea fam. nov.</title>
        <authorList>
            <person name="Kochetkova T.V."/>
            <person name="Podosokorskaya O.A."/>
            <person name="Novikov A."/>
            <person name="Elcheninov A.G."/>
            <person name="Toshchakov S.V."/>
            <person name="Kublanov I.V."/>
        </authorList>
    </citation>
    <scope>NUCLEOTIDE SEQUENCE [LARGE SCALE GENOMIC DNA]</scope>
    <source>
        <strain evidence="2 3">38-H</strain>
    </source>
</reference>
<feature type="transmembrane region" description="Helical" evidence="1">
    <location>
        <begin position="6"/>
        <end position="25"/>
    </location>
</feature>
<feature type="transmembrane region" description="Helical" evidence="1">
    <location>
        <begin position="137"/>
        <end position="159"/>
    </location>
</feature>
<feature type="transmembrane region" description="Helical" evidence="1">
    <location>
        <begin position="34"/>
        <end position="53"/>
    </location>
</feature>
<protein>
    <submittedName>
        <fullName evidence="2">Uncharacterized protein</fullName>
    </submittedName>
</protein>
<gene>
    <name evidence="2" type="ORF">FHG85_02315</name>
</gene>
<proteinExistence type="predicted"/>
<dbReference type="EMBL" id="CP041345">
    <property type="protein sequence ID" value="QKG79143.1"/>
    <property type="molecule type" value="Genomic_DNA"/>
</dbReference>
<feature type="transmembrane region" description="Helical" evidence="1">
    <location>
        <begin position="194"/>
        <end position="212"/>
    </location>
</feature>
<dbReference type="Proteomes" id="UP000500961">
    <property type="component" value="Chromosome"/>
</dbReference>
<name>A0A7D4BCX2_9BACT</name>
<dbReference type="AlphaFoldDB" id="A0A7D4BCX2"/>
<feature type="transmembrane region" description="Helical" evidence="1">
    <location>
        <begin position="96"/>
        <end position="117"/>
    </location>
</feature>
<dbReference type="Pfam" id="PF18948">
    <property type="entry name" value="DUF5692"/>
    <property type="match status" value="1"/>
</dbReference>
<feature type="transmembrane region" description="Helical" evidence="1">
    <location>
        <begin position="255"/>
        <end position="279"/>
    </location>
</feature>
<dbReference type="KEGG" id="ttz:FHG85_02315"/>
<keyword evidence="3" id="KW-1185">Reference proteome</keyword>
<evidence type="ECO:0000256" key="1">
    <source>
        <dbReference type="SAM" id="Phobius"/>
    </source>
</evidence>
<dbReference type="RefSeq" id="WP_173072660.1">
    <property type="nucleotide sequence ID" value="NZ_CP041345.1"/>
</dbReference>
<keyword evidence="1" id="KW-1133">Transmembrane helix</keyword>